<reference evidence="4 5" key="1">
    <citation type="submission" date="2018-09" db="EMBL/GenBank/DDBJ databases">
        <title>Whole genome sequencing of Microbacterium oryzae strain MB-10T.</title>
        <authorList>
            <person name="Das S.K."/>
        </authorList>
    </citation>
    <scope>NUCLEOTIDE SEQUENCE [LARGE SCALE GENOMIC DNA]</scope>
    <source>
        <strain evidence="4 5">MB-10</strain>
    </source>
</reference>
<evidence type="ECO:0000256" key="2">
    <source>
        <dbReference type="SAM" id="SignalP"/>
    </source>
</evidence>
<keyword evidence="1 2" id="KW-0732">Signal</keyword>
<dbReference type="Proteomes" id="UP000422989">
    <property type="component" value="Chromosome"/>
</dbReference>
<dbReference type="PROSITE" id="PS51257">
    <property type="entry name" value="PROKAR_LIPOPROTEIN"/>
    <property type="match status" value="1"/>
</dbReference>
<dbReference type="Pfam" id="PF00497">
    <property type="entry name" value="SBP_bac_3"/>
    <property type="match status" value="1"/>
</dbReference>
<dbReference type="Gene3D" id="3.40.190.10">
    <property type="entry name" value="Periplasmic binding protein-like II"/>
    <property type="match status" value="1"/>
</dbReference>
<name>A0A6I6DVB7_9MICO</name>
<dbReference type="KEGG" id="moj:D7D94_08275"/>
<keyword evidence="5" id="KW-1185">Reference proteome</keyword>
<dbReference type="AlphaFoldDB" id="A0A6I6DVB7"/>
<dbReference type="PANTHER" id="PTHR35936">
    <property type="entry name" value="MEMBRANE-BOUND LYTIC MUREIN TRANSGLYCOSYLASE F"/>
    <property type="match status" value="1"/>
</dbReference>
<dbReference type="OrthoDB" id="6150901at2"/>
<feature type="chain" id="PRO_5026168198" evidence="2">
    <location>
        <begin position="27"/>
        <end position="152"/>
    </location>
</feature>
<sequence length="152" mass="16207">MRGHITLAAVAALAVLLTGCSIHIPADPHGTLDRAQGGVLRVGATENPPWVEVDEGTEPTGSEVDLVDEFADGQGADVEWTTGSEAVLMDALDRGELDMVVGGFLDDTPWAEKGAVTFPYTADGPDKHVMIVRMGENRLLVTLEEFLYEEAS</sequence>
<evidence type="ECO:0000313" key="5">
    <source>
        <dbReference type="Proteomes" id="UP000422989"/>
    </source>
</evidence>
<organism evidence="4 5">
    <name type="scientific">Microbacterium oryzae</name>
    <dbReference type="NCBI Taxonomy" id="743009"/>
    <lineage>
        <taxon>Bacteria</taxon>
        <taxon>Bacillati</taxon>
        <taxon>Actinomycetota</taxon>
        <taxon>Actinomycetes</taxon>
        <taxon>Micrococcales</taxon>
        <taxon>Microbacteriaceae</taxon>
        <taxon>Microbacterium</taxon>
    </lineage>
</organism>
<evidence type="ECO:0000256" key="1">
    <source>
        <dbReference type="ARBA" id="ARBA00022729"/>
    </source>
</evidence>
<proteinExistence type="predicted"/>
<evidence type="ECO:0000259" key="3">
    <source>
        <dbReference type="Pfam" id="PF00497"/>
    </source>
</evidence>
<dbReference type="InterPro" id="IPR001638">
    <property type="entry name" value="Solute-binding_3/MltF_N"/>
</dbReference>
<evidence type="ECO:0000313" key="4">
    <source>
        <dbReference type="EMBL" id="QGU28872.1"/>
    </source>
</evidence>
<dbReference type="SUPFAM" id="SSF53850">
    <property type="entry name" value="Periplasmic binding protein-like II"/>
    <property type="match status" value="1"/>
</dbReference>
<feature type="signal peptide" evidence="2">
    <location>
        <begin position="1"/>
        <end position="26"/>
    </location>
</feature>
<dbReference type="PANTHER" id="PTHR35936:SF17">
    <property type="entry name" value="ARGININE-BINDING EXTRACELLULAR PROTEIN ARTP"/>
    <property type="match status" value="1"/>
</dbReference>
<accession>A0A6I6DVB7</accession>
<dbReference type="EMBL" id="CP032550">
    <property type="protein sequence ID" value="QGU28872.1"/>
    <property type="molecule type" value="Genomic_DNA"/>
</dbReference>
<feature type="domain" description="Solute-binding protein family 3/N-terminal" evidence="3">
    <location>
        <begin position="40"/>
        <end position="124"/>
    </location>
</feature>
<gene>
    <name evidence="4" type="ORF">D7D94_08275</name>
</gene>
<protein>
    <submittedName>
        <fullName evidence="4">ABC transporter substrate-binding protein</fullName>
    </submittedName>
</protein>